<keyword evidence="1" id="KW-1185">Reference proteome</keyword>
<dbReference type="AlphaFoldDB" id="A0A914R4U1"/>
<evidence type="ECO:0000313" key="1">
    <source>
        <dbReference type="Proteomes" id="UP000887564"/>
    </source>
</evidence>
<evidence type="ECO:0000313" key="2">
    <source>
        <dbReference type="WBParaSite" id="PEQ_0000163401-mRNA-1"/>
    </source>
</evidence>
<proteinExistence type="predicted"/>
<sequence length="75" mass="8705">MKAGGVNEIEKPGTRMEITLREPVQDIHNELLRTHDDRLDWKPEKGDKKIVVRKALEVQRENRTASANDINDTRK</sequence>
<name>A0A914R4U1_PAREQ</name>
<accession>A0A914R4U1</accession>
<dbReference type="WBParaSite" id="PEQ_0000163401-mRNA-1">
    <property type="protein sequence ID" value="PEQ_0000163401-mRNA-1"/>
    <property type="gene ID" value="PEQ_0000163401"/>
</dbReference>
<dbReference type="Proteomes" id="UP000887564">
    <property type="component" value="Unplaced"/>
</dbReference>
<organism evidence="1 2">
    <name type="scientific">Parascaris equorum</name>
    <name type="common">Equine roundworm</name>
    <dbReference type="NCBI Taxonomy" id="6256"/>
    <lineage>
        <taxon>Eukaryota</taxon>
        <taxon>Metazoa</taxon>
        <taxon>Ecdysozoa</taxon>
        <taxon>Nematoda</taxon>
        <taxon>Chromadorea</taxon>
        <taxon>Rhabditida</taxon>
        <taxon>Spirurina</taxon>
        <taxon>Ascaridomorpha</taxon>
        <taxon>Ascaridoidea</taxon>
        <taxon>Ascarididae</taxon>
        <taxon>Parascaris</taxon>
    </lineage>
</organism>
<reference evidence="2" key="1">
    <citation type="submission" date="2022-11" db="UniProtKB">
        <authorList>
            <consortium name="WormBaseParasite"/>
        </authorList>
    </citation>
    <scope>IDENTIFICATION</scope>
</reference>
<protein>
    <submittedName>
        <fullName evidence="2">Uncharacterized protein</fullName>
    </submittedName>
</protein>